<dbReference type="GO" id="GO:0005524">
    <property type="term" value="F:ATP binding"/>
    <property type="evidence" value="ECO:0007669"/>
    <property type="project" value="InterPro"/>
</dbReference>
<organism evidence="2 3">
    <name type="scientific">Barrientosiimonas humi</name>
    <dbReference type="NCBI Taxonomy" id="999931"/>
    <lineage>
        <taxon>Bacteria</taxon>
        <taxon>Bacillati</taxon>
        <taxon>Actinomycetota</taxon>
        <taxon>Actinomycetes</taxon>
        <taxon>Micrococcales</taxon>
        <taxon>Dermacoccaceae</taxon>
        <taxon>Barrientosiimonas</taxon>
    </lineage>
</organism>
<feature type="domain" description="Phosphoribulokinase/uridine kinase" evidence="1">
    <location>
        <begin position="8"/>
        <end position="152"/>
    </location>
</feature>
<gene>
    <name evidence="2" type="ORF">FB554_2182</name>
</gene>
<dbReference type="GO" id="GO:0016301">
    <property type="term" value="F:kinase activity"/>
    <property type="evidence" value="ECO:0007669"/>
    <property type="project" value="UniProtKB-KW"/>
</dbReference>
<dbReference type="AlphaFoldDB" id="A0A542XDW6"/>
<evidence type="ECO:0000313" key="3">
    <source>
        <dbReference type="Proteomes" id="UP000318336"/>
    </source>
</evidence>
<keyword evidence="3" id="KW-1185">Reference proteome</keyword>
<dbReference type="PRINTS" id="PR00988">
    <property type="entry name" value="URIDINKINASE"/>
</dbReference>
<dbReference type="RefSeq" id="WP_142005991.1">
    <property type="nucleotide sequence ID" value="NZ_CAJTBP010000001.1"/>
</dbReference>
<dbReference type="InterPro" id="IPR027417">
    <property type="entry name" value="P-loop_NTPase"/>
</dbReference>
<dbReference type="Proteomes" id="UP000318336">
    <property type="component" value="Unassembled WGS sequence"/>
</dbReference>
<dbReference type="EMBL" id="VFOK01000001">
    <property type="protein sequence ID" value="TQL34025.1"/>
    <property type="molecule type" value="Genomic_DNA"/>
</dbReference>
<dbReference type="SUPFAM" id="SSF52540">
    <property type="entry name" value="P-loop containing nucleoside triphosphate hydrolases"/>
    <property type="match status" value="1"/>
</dbReference>
<name>A0A542XDW6_9MICO</name>
<dbReference type="Pfam" id="PF00485">
    <property type="entry name" value="PRK"/>
    <property type="match status" value="1"/>
</dbReference>
<evidence type="ECO:0000259" key="1">
    <source>
        <dbReference type="Pfam" id="PF00485"/>
    </source>
</evidence>
<dbReference type="OrthoDB" id="3691767at2"/>
<proteinExistence type="predicted"/>
<sequence>MSTARVVLLSGPSGAGKSRLARRLREAHGWPVVRLDDFYKDGDDPTLPMSTLGIPDWDDVRSFRLEAAVEALDTLCRTGTVAVPTYDIATSRATGTTEVRTDGAPCVVAEGIFAADVIAPLRERGLLHAAYCVRQGAWVTFARRLARDLSERRKPPWVLLRRGLRLRAAERGIVAEQARLGARPASPREVERALGTVRVEPQTDAG</sequence>
<protein>
    <submittedName>
        <fullName evidence="2">Uridine kinase</fullName>
    </submittedName>
</protein>
<reference evidence="2 3" key="1">
    <citation type="submission" date="2019-06" db="EMBL/GenBank/DDBJ databases">
        <title>Sequencing the genomes of 1000 actinobacteria strains.</title>
        <authorList>
            <person name="Klenk H.-P."/>
        </authorList>
    </citation>
    <scope>NUCLEOTIDE SEQUENCE [LARGE SCALE GENOMIC DNA]</scope>
    <source>
        <strain evidence="2 3">DSM 24617</strain>
    </source>
</reference>
<dbReference type="Gene3D" id="3.40.50.300">
    <property type="entry name" value="P-loop containing nucleotide triphosphate hydrolases"/>
    <property type="match status" value="1"/>
</dbReference>
<dbReference type="InterPro" id="IPR006083">
    <property type="entry name" value="PRK/URK"/>
</dbReference>
<keyword evidence="2" id="KW-0808">Transferase</keyword>
<dbReference type="PANTHER" id="PTHR10285">
    <property type="entry name" value="URIDINE KINASE"/>
    <property type="match status" value="1"/>
</dbReference>
<accession>A0A542XDW6</accession>
<comment type="caution">
    <text evidence="2">The sequence shown here is derived from an EMBL/GenBank/DDBJ whole genome shotgun (WGS) entry which is preliminary data.</text>
</comment>
<keyword evidence="2" id="KW-0418">Kinase</keyword>
<evidence type="ECO:0000313" key="2">
    <source>
        <dbReference type="EMBL" id="TQL34025.1"/>
    </source>
</evidence>